<reference evidence="4" key="1">
    <citation type="submission" date="2011-06" db="EMBL/GenBank/DDBJ databases">
        <authorList>
            <consortium name="US DOE Joint Genome Institute (JGI-PGF)"/>
            <person name="Lucas S."/>
            <person name="Han J."/>
            <person name="Lapidus A."/>
            <person name="Cheng J.-F."/>
            <person name="Goodwin L."/>
            <person name="Pitluck S."/>
            <person name="Peters L."/>
            <person name="Land M.L."/>
            <person name="Hauser L."/>
            <person name="Vogl K."/>
            <person name="Liu Z."/>
            <person name="Overmann J."/>
            <person name="Frigaard N.-U."/>
            <person name="Bryant D.A."/>
            <person name="Woyke T.J."/>
        </authorList>
    </citation>
    <scope>NUCLEOTIDE SEQUENCE [LARGE SCALE GENOMIC DNA]</scope>
    <source>
        <strain evidence="4">970</strain>
    </source>
</reference>
<evidence type="ECO:0000259" key="2">
    <source>
        <dbReference type="Pfam" id="PF21522"/>
    </source>
</evidence>
<dbReference type="SUPFAM" id="SSF53067">
    <property type="entry name" value="Actin-like ATPase domain"/>
    <property type="match status" value="2"/>
</dbReference>
<reference evidence="3 4" key="2">
    <citation type="submission" date="2011-11" db="EMBL/GenBank/DDBJ databases">
        <authorList>
            <consortium name="US DOE Joint Genome Institute"/>
            <person name="Lucas S."/>
            <person name="Han J."/>
            <person name="Lapidus A."/>
            <person name="Cheng J.-F."/>
            <person name="Goodwin L."/>
            <person name="Pitluck S."/>
            <person name="Peters L."/>
            <person name="Ovchinnikova G."/>
            <person name="Zhang X."/>
            <person name="Detter J.C."/>
            <person name="Han C."/>
            <person name="Tapia R."/>
            <person name="Land M."/>
            <person name="Hauser L."/>
            <person name="Kyrpides N."/>
            <person name="Ivanova N."/>
            <person name="Pagani I."/>
            <person name="Vogl K."/>
            <person name="Liu Z."/>
            <person name="Overmann J."/>
            <person name="Frigaard N.-U."/>
            <person name="Bryant D."/>
            <person name="Woyke T."/>
        </authorList>
    </citation>
    <scope>NUCLEOTIDE SEQUENCE [LARGE SCALE GENOMIC DNA]</scope>
    <source>
        <strain evidence="3 4">970</strain>
    </source>
</reference>
<feature type="domain" description="Actin-like protein N-terminal" evidence="1">
    <location>
        <begin position="5"/>
        <end position="154"/>
    </location>
</feature>
<dbReference type="RefSeq" id="WP_009146808.1">
    <property type="nucleotide sequence ID" value="NZ_CP121471.1"/>
</dbReference>
<dbReference type="InterPro" id="IPR040607">
    <property type="entry name" value="ALP_N"/>
</dbReference>
<dbReference type="InterPro" id="IPR043129">
    <property type="entry name" value="ATPase_NBD"/>
</dbReference>
<accession>H8YW43</accession>
<keyword evidence="4" id="KW-1185">Reference proteome</keyword>
<dbReference type="eggNOG" id="COG0443">
    <property type="taxonomic scope" value="Bacteria"/>
</dbReference>
<dbReference type="Pfam" id="PF17989">
    <property type="entry name" value="ALP_N"/>
    <property type="match status" value="1"/>
</dbReference>
<protein>
    <submittedName>
        <fullName evidence="3">Uncharacterized protein</fullName>
    </submittedName>
</protein>
<dbReference type="Proteomes" id="UP000002964">
    <property type="component" value="Unassembled WGS sequence"/>
</dbReference>
<dbReference type="Gene3D" id="3.30.420.40">
    <property type="match status" value="2"/>
</dbReference>
<dbReference type="STRING" id="631362.Thi970DRAFT_00346"/>
<organism evidence="3 4">
    <name type="scientific">Thiorhodovibrio frisius</name>
    <dbReference type="NCBI Taxonomy" id="631362"/>
    <lineage>
        <taxon>Bacteria</taxon>
        <taxon>Pseudomonadati</taxon>
        <taxon>Pseudomonadota</taxon>
        <taxon>Gammaproteobacteria</taxon>
        <taxon>Chromatiales</taxon>
        <taxon>Chromatiaceae</taxon>
        <taxon>Thiorhodovibrio</taxon>
    </lineage>
</organism>
<name>H8YW43_9GAMM</name>
<dbReference type="EMBL" id="JH603164">
    <property type="protein sequence ID" value="EIC23834.1"/>
    <property type="molecule type" value="Genomic_DNA"/>
</dbReference>
<feature type="domain" description="Actin homologue MreB-like C-terminal" evidence="2">
    <location>
        <begin position="178"/>
        <end position="295"/>
    </location>
</feature>
<evidence type="ECO:0000259" key="1">
    <source>
        <dbReference type="Pfam" id="PF17989"/>
    </source>
</evidence>
<gene>
    <name evidence="3" type="ORF">Thi970DRAFT_00346</name>
</gene>
<dbReference type="InterPro" id="IPR049067">
    <property type="entry name" value="MreB-like_C"/>
</dbReference>
<evidence type="ECO:0000313" key="4">
    <source>
        <dbReference type="Proteomes" id="UP000002964"/>
    </source>
</evidence>
<evidence type="ECO:0000313" key="3">
    <source>
        <dbReference type="EMBL" id="EIC23834.1"/>
    </source>
</evidence>
<dbReference type="AlphaFoldDB" id="H8YW43"/>
<dbReference type="Pfam" id="PF21522">
    <property type="entry name" value="MreB-like_C"/>
    <property type="match status" value="1"/>
</dbReference>
<sequence>MQVVGLDIGYSNLKLAFGWAGTKPELRVLPAMAAPVEHVAVQLDGTSRASPTGIPVQVDGQKWMAGVRPTRVSGWSRALHASYADSDAYRALVLGALTLVNAPRIDRLVTGLPVSQAVDVKQRESLRARLLGRHATGIGVVEVAEVRVIAQPVGTFVDALVQGDDALISVISEGTVLILDVGFFSVDWAVLVQGDLRRTATGTSLEAMSVVIETAAGLIGADGSGQPPVAVIERALAEGRMSILYQGRRVDLLPALQQASTGTARIALEELRQDLRREQTAVDRILVTGGGSAWFMPLVSDLFEPVPVEIPRDPVTANARGYFVYGGR</sequence>
<dbReference type="HOGENOM" id="CLU_1325856_0_0_6"/>
<proteinExistence type="predicted"/>